<accession>X7FFR7</accession>
<dbReference type="PATRIC" id="fig|1449351.3.peg.72"/>
<comment type="function">
    <text evidence="7">Catalyzes reversively the conversion of L-aspartate beta-semialdehyde (ASA) to L-2,4-diaminobutyrate (DABA) by transamination with L-glutamate.</text>
</comment>
<keyword evidence="3 7" id="KW-0032">Aminotransferase</keyword>
<dbReference type="InterPro" id="IPR049704">
    <property type="entry name" value="Aminotrans_3_PPA_site"/>
</dbReference>
<evidence type="ECO:0000313" key="9">
    <source>
        <dbReference type="Proteomes" id="UP000023430"/>
    </source>
</evidence>
<evidence type="ECO:0000256" key="7">
    <source>
        <dbReference type="RuleBase" id="RU365034"/>
    </source>
</evidence>
<dbReference type="Gene3D" id="3.90.1150.10">
    <property type="entry name" value="Aspartate Aminotransferase, domain 1"/>
    <property type="match status" value="1"/>
</dbReference>
<dbReference type="EMBL" id="JAME01000001">
    <property type="protein sequence ID" value="ETX30864.1"/>
    <property type="molecule type" value="Genomic_DNA"/>
</dbReference>
<sequence>MSTDKQIFARRESEARSYCRNFDTVFTKAVGSEMTDTEGKTYIDFLAGCSSLNYGHNDPDMKQALLDHVAGDGIAHGLDMYTAEKAQFLEAFEKKILEPRGMDYKVMMTGPTGTNAVEAAMKLARKITGRRNIISFTNGFHGMTMGALSLTGNAGKRAGAGNSCGGLCGVTHLPYDGAFGDGVDTLQQIEMMLNNTSSGIDKPAAFIFEPVQGEGGLNAASTEWMQGIARLAKEHGALLIVDDIQSGCGRTGTYFSFEGTGIEPDLITQAKSLSGFGLPFAALLIKREHDIWKPAEHNGTFRGNTHAFVTARVALEKFWSDDTFQKKVQEKSVMLTTGLQSVAEIVPGARLKGRGMMQGVDVGSGELAGDICARAFEKGLIIETSGADDEVVKVLVALTVSPETLRNGLEILREATQEATQNHKIAAE</sequence>
<evidence type="ECO:0000256" key="5">
    <source>
        <dbReference type="ARBA" id="ARBA00022898"/>
    </source>
</evidence>
<dbReference type="GO" id="GO:0045303">
    <property type="term" value="F:diaminobutyrate-2-oxoglutarate transaminase activity"/>
    <property type="evidence" value="ECO:0007669"/>
    <property type="project" value="UniProtKB-EC"/>
</dbReference>
<dbReference type="Pfam" id="PF00202">
    <property type="entry name" value="Aminotran_3"/>
    <property type="match status" value="1"/>
</dbReference>
<evidence type="ECO:0000313" key="8">
    <source>
        <dbReference type="EMBL" id="ETX30864.1"/>
    </source>
</evidence>
<dbReference type="NCBIfam" id="TIGR02407">
    <property type="entry name" value="ectoine_ectB"/>
    <property type="match status" value="1"/>
</dbReference>
<dbReference type="OrthoDB" id="9801834at2"/>
<keyword evidence="4 7" id="KW-0808">Transferase</keyword>
<gene>
    <name evidence="8" type="ORF">RISW2_00360</name>
</gene>
<dbReference type="GO" id="GO:0047307">
    <property type="term" value="F:diaminobutyrate-pyruvate transaminase activity"/>
    <property type="evidence" value="ECO:0007669"/>
    <property type="project" value="InterPro"/>
</dbReference>
<organism evidence="8 9">
    <name type="scientific">Roseivivax isoporae LMG 25204</name>
    <dbReference type="NCBI Taxonomy" id="1449351"/>
    <lineage>
        <taxon>Bacteria</taxon>
        <taxon>Pseudomonadati</taxon>
        <taxon>Pseudomonadota</taxon>
        <taxon>Alphaproteobacteria</taxon>
        <taxon>Rhodobacterales</taxon>
        <taxon>Roseobacteraceae</taxon>
        <taxon>Roseivivax</taxon>
    </lineage>
</organism>
<comment type="similarity">
    <text evidence="2 6">Belongs to the class-III pyridoxal-phosphate-dependent aminotransferase family.</text>
</comment>
<dbReference type="GO" id="GO:0030170">
    <property type="term" value="F:pyridoxal phosphate binding"/>
    <property type="evidence" value="ECO:0007669"/>
    <property type="project" value="InterPro"/>
</dbReference>
<dbReference type="InterPro" id="IPR005814">
    <property type="entry name" value="Aminotrans_3"/>
</dbReference>
<keyword evidence="5 6" id="KW-0663">Pyridoxal phosphate</keyword>
<name>X7FFR7_9RHOB</name>
<dbReference type="Proteomes" id="UP000023430">
    <property type="component" value="Unassembled WGS sequence"/>
</dbReference>
<dbReference type="eggNOG" id="COG0160">
    <property type="taxonomic scope" value="Bacteria"/>
</dbReference>
<dbReference type="InterPro" id="IPR015421">
    <property type="entry name" value="PyrdxlP-dep_Trfase_major"/>
</dbReference>
<dbReference type="PANTHER" id="PTHR43552">
    <property type="entry name" value="DIAMINOBUTYRATE--2-OXOGLUTARATE AMINOTRANSFERASE"/>
    <property type="match status" value="1"/>
</dbReference>
<dbReference type="PIRSF" id="PIRSF000521">
    <property type="entry name" value="Transaminase_4ab_Lys_Orn"/>
    <property type="match status" value="1"/>
</dbReference>
<reference evidence="8 9" key="1">
    <citation type="submission" date="2014-01" db="EMBL/GenBank/DDBJ databases">
        <title>Roseivivax isoporae LMG 25204 Genome Sequencing.</title>
        <authorList>
            <person name="Lai Q."/>
            <person name="Li G."/>
            <person name="Shao Z."/>
        </authorList>
    </citation>
    <scope>NUCLEOTIDE SEQUENCE [LARGE SCALE GENOMIC DNA]</scope>
    <source>
        <strain evidence="8 9">LMG 25204</strain>
    </source>
</reference>
<dbReference type="SUPFAM" id="SSF53383">
    <property type="entry name" value="PLP-dependent transferases"/>
    <property type="match status" value="1"/>
</dbReference>
<dbReference type="InterPro" id="IPR004637">
    <property type="entry name" value="Dat"/>
</dbReference>
<dbReference type="NCBIfam" id="TIGR00709">
    <property type="entry name" value="dat"/>
    <property type="match status" value="1"/>
</dbReference>
<comment type="caution">
    <text evidence="8">The sequence shown here is derived from an EMBL/GenBank/DDBJ whole genome shotgun (WGS) entry which is preliminary data.</text>
</comment>
<dbReference type="UniPathway" id="UPA00067">
    <property type="reaction ID" value="UER00121"/>
</dbReference>
<evidence type="ECO:0000256" key="6">
    <source>
        <dbReference type="RuleBase" id="RU003560"/>
    </source>
</evidence>
<dbReference type="AlphaFoldDB" id="X7FFR7"/>
<comment type="catalytic activity">
    <reaction evidence="7">
        <text>L-2,4-diaminobutanoate + 2-oxoglutarate = L-aspartate 4-semialdehyde + L-glutamate</text>
        <dbReference type="Rhea" id="RHEA:11160"/>
        <dbReference type="ChEBI" id="CHEBI:16810"/>
        <dbReference type="ChEBI" id="CHEBI:29985"/>
        <dbReference type="ChEBI" id="CHEBI:58761"/>
        <dbReference type="ChEBI" id="CHEBI:537519"/>
        <dbReference type="EC" id="2.6.1.76"/>
    </reaction>
</comment>
<comment type="pathway">
    <text evidence="7">Amine and polyamine biosynthesis; ectoine biosynthesis; L-ectoine from L-aspartate 4-semialdehyde: step 1/3.</text>
</comment>
<dbReference type="PROSITE" id="PS00600">
    <property type="entry name" value="AA_TRANSFER_CLASS_3"/>
    <property type="match status" value="1"/>
</dbReference>
<evidence type="ECO:0000256" key="3">
    <source>
        <dbReference type="ARBA" id="ARBA00022576"/>
    </source>
</evidence>
<keyword evidence="9" id="KW-1185">Reference proteome</keyword>
<evidence type="ECO:0000256" key="4">
    <source>
        <dbReference type="ARBA" id="ARBA00022679"/>
    </source>
</evidence>
<proteinExistence type="inferred from homology"/>
<dbReference type="PANTHER" id="PTHR43552:SF2">
    <property type="entry name" value="DIAMINOBUTYRATE--2-OXOGLUTARATE TRANSAMINASE"/>
    <property type="match status" value="1"/>
</dbReference>
<dbReference type="Gene3D" id="3.40.640.10">
    <property type="entry name" value="Type I PLP-dependent aspartate aminotransferase-like (Major domain)"/>
    <property type="match status" value="1"/>
</dbReference>
<comment type="cofactor">
    <cofactor evidence="1 7">
        <name>pyridoxal 5'-phosphate</name>
        <dbReference type="ChEBI" id="CHEBI:597326"/>
    </cofactor>
</comment>
<dbReference type="NCBIfam" id="NF006733">
    <property type="entry name" value="PRK09264.1"/>
    <property type="match status" value="1"/>
</dbReference>
<protein>
    <recommendedName>
        <fullName evidence="7">Diaminobutyrate--2-oxoglutarate transaminase</fullName>
        <ecNumber evidence="7">2.6.1.76</ecNumber>
    </recommendedName>
    <alternativeName>
        <fullName evidence="7">DABA aminotransferase</fullName>
    </alternativeName>
</protein>
<dbReference type="CDD" id="cd00610">
    <property type="entry name" value="OAT_like"/>
    <property type="match status" value="1"/>
</dbReference>
<dbReference type="InterPro" id="IPR015424">
    <property type="entry name" value="PyrdxlP-dep_Trfase"/>
</dbReference>
<dbReference type="EC" id="2.6.1.76" evidence="7"/>
<dbReference type="InterPro" id="IPR012773">
    <property type="entry name" value="Ectoine_EctB"/>
</dbReference>
<dbReference type="InterPro" id="IPR015422">
    <property type="entry name" value="PyrdxlP-dep_Trfase_small"/>
</dbReference>
<evidence type="ECO:0000256" key="2">
    <source>
        <dbReference type="ARBA" id="ARBA00008954"/>
    </source>
</evidence>
<dbReference type="STRING" id="1449351.RISW2_00360"/>
<dbReference type="GO" id="GO:0019491">
    <property type="term" value="P:ectoine biosynthetic process"/>
    <property type="evidence" value="ECO:0007669"/>
    <property type="project" value="UniProtKB-UniPathway"/>
</dbReference>
<evidence type="ECO:0000256" key="1">
    <source>
        <dbReference type="ARBA" id="ARBA00001933"/>
    </source>
</evidence>
<dbReference type="RefSeq" id="WP_043765149.1">
    <property type="nucleotide sequence ID" value="NZ_JAME01000001.1"/>
</dbReference>